<dbReference type="SUPFAM" id="SSF56672">
    <property type="entry name" value="DNA/RNA polymerases"/>
    <property type="match status" value="1"/>
</dbReference>
<dbReference type="GO" id="GO:0004190">
    <property type="term" value="F:aspartic-type endopeptidase activity"/>
    <property type="evidence" value="ECO:0007669"/>
    <property type="project" value="UniProtKB-KW"/>
</dbReference>
<dbReference type="InterPro" id="IPR013103">
    <property type="entry name" value="RVT_2"/>
</dbReference>
<dbReference type="Pfam" id="PF07727">
    <property type="entry name" value="RVT_2"/>
    <property type="match status" value="1"/>
</dbReference>
<feature type="compositionally biased region" description="Polar residues" evidence="2">
    <location>
        <begin position="807"/>
        <end position="824"/>
    </location>
</feature>
<feature type="domain" description="RNase H type-1" evidence="4">
    <location>
        <begin position="76"/>
        <end position="154"/>
    </location>
</feature>
<gene>
    <name evidence="8" type="ORF">FSB_LOCUS22767</name>
</gene>
<evidence type="ECO:0000256" key="1">
    <source>
        <dbReference type="ARBA" id="ARBA00022750"/>
    </source>
</evidence>
<dbReference type="InterPro" id="IPR036397">
    <property type="entry name" value="RNaseH_sf"/>
</dbReference>
<dbReference type="Pfam" id="PF13976">
    <property type="entry name" value="gag_pre-integrs"/>
    <property type="match status" value="1"/>
</dbReference>
<evidence type="ECO:0000313" key="8">
    <source>
        <dbReference type="EMBL" id="SPC94885.1"/>
    </source>
</evidence>
<dbReference type="GO" id="GO:0003676">
    <property type="term" value="F:nucleic acid binding"/>
    <property type="evidence" value="ECO:0007669"/>
    <property type="project" value="InterPro"/>
</dbReference>
<feature type="domain" description="GAG-pre-integrase" evidence="5">
    <location>
        <begin position="603"/>
        <end position="636"/>
    </location>
</feature>
<evidence type="ECO:0000259" key="6">
    <source>
        <dbReference type="Pfam" id="PF22936"/>
    </source>
</evidence>
<dbReference type="GO" id="GO:0004523">
    <property type="term" value="F:RNA-DNA hybrid ribonuclease activity"/>
    <property type="evidence" value="ECO:0007669"/>
    <property type="project" value="InterPro"/>
</dbReference>
<dbReference type="Gene3D" id="3.30.420.10">
    <property type="entry name" value="Ribonuclease H-like superfamily/Ribonuclease H"/>
    <property type="match status" value="1"/>
</dbReference>
<dbReference type="Pfam" id="PF25597">
    <property type="entry name" value="SH3_retrovirus"/>
    <property type="match status" value="1"/>
</dbReference>
<keyword evidence="1" id="KW-0645">Protease</keyword>
<dbReference type="InterPro" id="IPR043502">
    <property type="entry name" value="DNA/RNA_pol_sf"/>
</dbReference>
<dbReference type="EMBL" id="OIVN01001521">
    <property type="protein sequence ID" value="SPC94885.1"/>
    <property type="molecule type" value="Genomic_DNA"/>
</dbReference>
<dbReference type="CDD" id="cd09272">
    <property type="entry name" value="RNase_HI_RT_Ty1"/>
    <property type="match status" value="1"/>
</dbReference>
<dbReference type="Pfam" id="PF22936">
    <property type="entry name" value="Pol_BBD"/>
    <property type="match status" value="1"/>
</dbReference>
<dbReference type="InterPro" id="IPR057670">
    <property type="entry name" value="SH3_retrovirus"/>
</dbReference>
<accession>A0A2N9G5X6</accession>
<sequence length="1296" mass="145393">MLFKPPTPKRSSTGNKLLHENETPKLIIVICGLDQRVHEFKELVSLYSKDDSLREPVVWRPPPTGFIKLNVDPVVLQSRTTLAAVARNDKGEILKIWAKVECSEDLGVTETKTVLWALQMAIEKDYHHVLMEGEAKSVIDALQKPSSHSSSFLAFFRCLNHLRYCSAAAIKIPVCLLPSKVEQSPKTHCLRWNFLSRIPIETLPPPLESSLEDDLSRAKITAIRRRTRRSKNLATVTPRHAPHAPGSLPFIKGRKLWFYVTGEMKKPVKGSSEDENAFRIRLIEWDSNNHQILTWLRNTSIPSISNLLGNFDDARTAWDMLAKRYSSSHGTREYQLSIEQYQIRQDPGQSINDFFARFQFIWDQLDLSDPPWDTPNDAMKYATRRDQMRLYQFLMALHDDYEPVRGQLLHQLPTPSLDAALNDLVREETRLQTLQAQNKLNVLATTSPLAPLQHTAAVTHGDTDQTPTAAIAPAHSGFAITLTTDQLEDIIAQALVRAGNASSSSALSVLPGKFSSWLLDSACCNHMTPYPSFFSHTSSARHAPTIHTANGSTMLVRSIGTVSTSKLSISDVFHDPRTGQELGTGRRIRRLFEISSLRLPATGVSAATSSSPSLSLWHSRLGHASSSRVQQLVSRGTSQQNGRAERKLRHILDTVRALLLSSKVPVPFWGEAVLTAAHAINRIPSPTISNQTPYKRLFGSPPYYQHLRSFGSACFVLLQPHEHNKLEPRSRLCCFLGYGETQKGYRCYDPIAHRLRISRHVVFWEHRLFIEVSQFRPSFSLSSLSDLFPEVSPPSLELSPPSPEVSTSIPQTESSDHSSGLSSQETPHSSPESPAPAPSEDPAPATTLRRSSRVTSLPSHLRDFHCYTALATLHEPHSYREASSNPLWQAAMTEELDALSRTRTWDLVDLPPEKSVVGCKWVFKIKTRSDGSIEHRTSRQWKLFQMDVKNAFLNGDLSEEVYMQPPPGLSHPPDKVCRLRRALYGLKQAPRAWFAKFSSTVSRLGFSISSYDSALFLRRTGKGTILLLLYVDDMIITGDDLSGIQELKAFLSQNFEMKDLGHLSYFLGLEITSSDDGFYLTQAKYTSDLLSRAGLTDHKILDTPIELNARLTPSSGELLPDPTLYQAIGWQPSLSHSHSTRHLLCNSSGDPIDRRSTTGYCFLLDSCLISWRNKKQSVVARSSTEAEYRALADTTSELLWLRWLLQDLGVSTSSATPIYCDNRSAIQIARNDVFHERTKHIEIDCHLVRHHLLQGSLQLISVSSHDQLADIFTKSHPIGRFRDLVSKLQLVSHPPP</sequence>
<dbReference type="InterPro" id="IPR025724">
    <property type="entry name" value="GAG-pre-integrase_dom"/>
</dbReference>
<evidence type="ECO:0000259" key="4">
    <source>
        <dbReference type="Pfam" id="PF13456"/>
    </source>
</evidence>
<proteinExistence type="predicted"/>
<dbReference type="PANTHER" id="PTHR11439">
    <property type="entry name" value="GAG-POL-RELATED RETROTRANSPOSON"/>
    <property type="match status" value="1"/>
</dbReference>
<dbReference type="InterPro" id="IPR012337">
    <property type="entry name" value="RNaseH-like_sf"/>
</dbReference>
<feature type="domain" description="Retroviral polymerase SH3-like" evidence="7">
    <location>
        <begin position="712"/>
        <end position="771"/>
    </location>
</feature>
<feature type="region of interest" description="Disordered" evidence="2">
    <location>
        <begin position="792"/>
        <end position="856"/>
    </location>
</feature>
<evidence type="ECO:0000256" key="2">
    <source>
        <dbReference type="SAM" id="MobiDB-lite"/>
    </source>
</evidence>
<evidence type="ECO:0000259" key="3">
    <source>
        <dbReference type="Pfam" id="PF07727"/>
    </source>
</evidence>
<evidence type="ECO:0000259" key="5">
    <source>
        <dbReference type="Pfam" id="PF13976"/>
    </source>
</evidence>
<dbReference type="InterPro" id="IPR054722">
    <property type="entry name" value="PolX-like_BBD"/>
</dbReference>
<dbReference type="Pfam" id="PF13456">
    <property type="entry name" value="RVT_3"/>
    <property type="match status" value="1"/>
</dbReference>
<dbReference type="PANTHER" id="PTHR11439:SF461">
    <property type="entry name" value="OS10G0432200 PROTEIN"/>
    <property type="match status" value="1"/>
</dbReference>
<reference evidence="8" key="1">
    <citation type="submission" date="2018-02" db="EMBL/GenBank/DDBJ databases">
        <authorList>
            <person name="Cohen D.B."/>
            <person name="Kent A.D."/>
        </authorList>
    </citation>
    <scope>NUCLEOTIDE SEQUENCE</scope>
</reference>
<evidence type="ECO:0000259" key="7">
    <source>
        <dbReference type="Pfam" id="PF25597"/>
    </source>
</evidence>
<dbReference type="InterPro" id="IPR002156">
    <property type="entry name" value="RNaseH_domain"/>
</dbReference>
<feature type="domain" description="Reverse transcriptase Ty1/copia-type" evidence="3">
    <location>
        <begin position="939"/>
        <end position="1106"/>
    </location>
</feature>
<organism evidence="8">
    <name type="scientific">Fagus sylvatica</name>
    <name type="common">Beechnut</name>
    <dbReference type="NCBI Taxonomy" id="28930"/>
    <lineage>
        <taxon>Eukaryota</taxon>
        <taxon>Viridiplantae</taxon>
        <taxon>Streptophyta</taxon>
        <taxon>Embryophyta</taxon>
        <taxon>Tracheophyta</taxon>
        <taxon>Spermatophyta</taxon>
        <taxon>Magnoliopsida</taxon>
        <taxon>eudicotyledons</taxon>
        <taxon>Gunneridae</taxon>
        <taxon>Pentapetalae</taxon>
        <taxon>rosids</taxon>
        <taxon>fabids</taxon>
        <taxon>Fagales</taxon>
        <taxon>Fagaceae</taxon>
        <taxon>Fagus</taxon>
    </lineage>
</organism>
<name>A0A2N9G5X6_FAGSY</name>
<feature type="domain" description="Retrovirus-related Pol polyprotein from transposon TNT 1-94-like beta-barrel" evidence="6">
    <location>
        <begin position="517"/>
        <end position="578"/>
    </location>
</feature>
<evidence type="ECO:0008006" key="9">
    <source>
        <dbReference type="Google" id="ProtNLM"/>
    </source>
</evidence>
<dbReference type="SUPFAM" id="SSF53098">
    <property type="entry name" value="Ribonuclease H-like"/>
    <property type="match status" value="1"/>
</dbReference>
<protein>
    <recommendedName>
        <fullName evidence="9">Integrase catalytic domain-containing protein</fullName>
    </recommendedName>
</protein>
<keyword evidence="1" id="KW-0378">Hydrolase</keyword>
<keyword evidence="1" id="KW-0064">Aspartyl protease</keyword>